<organism evidence="1 2">
    <name type="scientific">Leucogyrophana mollusca</name>
    <dbReference type="NCBI Taxonomy" id="85980"/>
    <lineage>
        <taxon>Eukaryota</taxon>
        <taxon>Fungi</taxon>
        <taxon>Dikarya</taxon>
        <taxon>Basidiomycota</taxon>
        <taxon>Agaricomycotina</taxon>
        <taxon>Agaricomycetes</taxon>
        <taxon>Agaricomycetidae</taxon>
        <taxon>Boletales</taxon>
        <taxon>Boletales incertae sedis</taxon>
        <taxon>Leucogyrophana</taxon>
    </lineage>
</organism>
<gene>
    <name evidence="1" type="ORF">BV22DRAFT_1126772</name>
</gene>
<comment type="caution">
    <text evidence="1">The sequence shown here is derived from an EMBL/GenBank/DDBJ whole genome shotgun (WGS) entry which is preliminary data.</text>
</comment>
<sequence>MTAPTDLTSFVPQPQSDSFGTPSVSDLLSDSGSSSTTSTASDGTRPTIIPRSKRVREQAAPAVTFPSERSSPTPSSSKSIPGVRRRDFADITGKRFITGSGGDSEDDTPRPIPQRSKAGHLRLKLEGLTPRHVSESRVGAPLAPVLQTSQAAGLLSPSASTENMIRKKSGEPVKSSLKSAKRPAGLTVITGGSFAKSEPSTPTHTKAVHFDAKLEHVKLFLAEQKPIAVSRDGSPTTDNSGTDNEFPSFIYGASNSDQRAKAKHIDMLLPNMPSAPMKNADVALEELVLSQDTRIINGRVRVRNVAFEKWLAVRFTFDWWQTTSEVTARYAESLEGGTFDIFTFSIRLHDMWGRIEEKTMFLALRYTVAGREIWDNNGGQNYLVKFVESKIVSEQQASSVDEEDNRGPIGGDLKIKLEQVAKARENAENLSRSRQHRFLATDEKKPSRLTFDTPLSSRYDFSTALKNPWKGSVEPPPRHSRTHTYPSNPNAAPWPRKRTSYNTDKISPLSSPRPLSLGSPRDIEKEDIRQPLRYDDSEVEDLPFSFPHPPSRREERGRNHHRGYFDRPIGSTPSVRKTPTGSPVKLKVEGDEVDDVAGGLMHLPGLGITTKVSASADGIDRQPTLFPRWNGQGLDLGGSGESTPSATTQSSSSSSPSLSPTLDMTTSDELDSSPVQQTNLRREDSYSQFLNRFCFYTGGDSLMGASGEAIPRSHSASSVEEFLWSQSPPTNSFSPHMRDLAGIATPTRSPSFDDIACRSGSTTPTSKSFLFSDSRAATPILG</sequence>
<evidence type="ECO:0000313" key="2">
    <source>
        <dbReference type="Proteomes" id="UP000790709"/>
    </source>
</evidence>
<reference evidence="1" key="1">
    <citation type="journal article" date="2021" name="New Phytol.">
        <title>Evolutionary innovations through gain and loss of genes in the ectomycorrhizal Boletales.</title>
        <authorList>
            <person name="Wu G."/>
            <person name="Miyauchi S."/>
            <person name="Morin E."/>
            <person name="Kuo A."/>
            <person name="Drula E."/>
            <person name="Varga T."/>
            <person name="Kohler A."/>
            <person name="Feng B."/>
            <person name="Cao Y."/>
            <person name="Lipzen A."/>
            <person name="Daum C."/>
            <person name="Hundley H."/>
            <person name="Pangilinan J."/>
            <person name="Johnson J."/>
            <person name="Barry K."/>
            <person name="LaButti K."/>
            <person name="Ng V."/>
            <person name="Ahrendt S."/>
            <person name="Min B."/>
            <person name="Choi I.G."/>
            <person name="Park H."/>
            <person name="Plett J.M."/>
            <person name="Magnuson J."/>
            <person name="Spatafora J.W."/>
            <person name="Nagy L.G."/>
            <person name="Henrissat B."/>
            <person name="Grigoriev I.V."/>
            <person name="Yang Z.L."/>
            <person name="Xu J."/>
            <person name="Martin F.M."/>
        </authorList>
    </citation>
    <scope>NUCLEOTIDE SEQUENCE</scope>
    <source>
        <strain evidence="1">KUC20120723A-06</strain>
    </source>
</reference>
<name>A0ACB8BQH8_9AGAM</name>
<dbReference type="EMBL" id="MU266356">
    <property type="protein sequence ID" value="KAH7928170.1"/>
    <property type="molecule type" value="Genomic_DNA"/>
</dbReference>
<protein>
    <submittedName>
        <fullName evidence="1">Uncharacterized protein</fullName>
    </submittedName>
</protein>
<keyword evidence="2" id="KW-1185">Reference proteome</keyword>
<dbReference type="Proteomes" id="UP000790709">
    <property type="component" value="Unassembled WGS sequence"/>
</dbReference>
<proteinExistence type="predicted"/>
<evidence type="ECO:0000313" key="1">
    <source>
        <dbReference type="EMBL" id="KAH7928170.1"/>
    </source>
</evidence>
<accession>A0ACB8BQH8</accession>